<dbReference type="Gramene" id="BGIOSGA021351-TA">
    <property type="protein sequence ID" value="BGIOSGA021351-PA"/>
    <property type="gene ID" value="BGIOSGA021351"/>
</dbReference>
<proteinExistence type="predicted"/>
<organism evidence="1 2">
    <name type="scientific">Oryza sativa subsp. indica</name>
    <name type="common">Rice</name>
    <dbReference type="NCBI Taxonomy" id="39946"/>
    <lineage>
        <taxon>Eukaryota</taxon>
        <taxon>Viridiplantae</taxon>
        <taxon>Streptophyta</taxon>
        <taxon>Embryophyta</taxon>
        <taxon>Tracheophyta</taxon>
        <taxon>Spermatophyta</taxon>
        <taxon>Magnoliopsida</taxon>
        <taxon>Liliopsida</taxon>
        <taxon>Poales</taxon>
        <taxon>Poaceae</taxon>
        <taxon>BOP clade</taxon>
        <taxon>Oryzoideae</taxon>
        <taxon>Oryzeae</taxon>
        <taxon>Oryzinae</taxon>
        <taxon>Oryza</taxon>
        <taxon>Oryza sativa</taxon>
    </lineage>
</organism>
<evidence type="ECO:0000313" key="2">
    <source>
        <dbReference type="Proteomes" id="UP000007015"/>
    </source>
</evidence>
<dbReference type="EMBL" id="CM000131">
    <property type="protein sequence ID" value="EAZ00700.1"/>
    <property type="molecule type" value="Genomic_DNA"/>
</dbReference>
<dbReference type="HOGENOM" id="CLU_2726693_0_0_1"/>
<name>A2YC89_ORYSI</name>
<evidence type="ECO:0008006" key="3">
    <source>
        <dbReference type="Google" id="ProtNLM"/>
    </source>
</evidence>
<accession>A2YC89</accession>
<protein>
    <recommendedName>
        <fullName evidence="3">Aminotransferase-like plant mobile domain-containing protein</fullName>
    </recommendedName>
</protein>
<dbReference type="Proteomes" id="UP000007015">
    <property type="component" value="Chromosome 6"/>
</dbReference>
<sequence length="72" mass="8063">MSSATTVAHRQVPWLHEAGLLPLSRLVEVVANDTDLMKLWDADKSLLATLVGRWRPETHTYHIPCGKMALTL</sequence>
<dbReference type="AlphaFoldDB" id="A2YC89"/>
<evidence type="ECO:0000313" key="1">
    <source>
        <dbReference type="EMBL" id="EAZ00700.1"/>
    </source>
</evidence>
<reference evidence="1 2" key="1">
    <citation type="journal article" date="2005" name="PLoS Biol.">
        <title>The genomes of Oryza sativa: a history of duplications.</title>
        <authorList>
            <person name="Yu J."/>
            <person name="Wang J."/>
            <person name="Lin W."/>
            <person name="Li S."/>
            <person name="Li H."/>
            <person name="Zhou J."/>
            <person name="Ni P."/>
            <person name="Dong W."/>
            <person name="Hu S."/>
            <person name="Zeng C."/>
            <person name="Zhang J."/>
            <person name="Zhang Y."/>
            <person name="Li R."/>
            <person name="Xu Z."/>
            <person name="Li S."/>
            <person name="Li X."/>
            <person name="Zheng H."/>
            <person name="Cong L."/>
            <person name="Lin L."/>
            <person name="Yin J."/>
            <person name="Geng J."/>
            <person name="Li G."/>
            <person name="Shi J."/>
            <person name="Liu J."/>
            <person name="Lv H."/>
            <person name="Li J."/>
            <person name="Wang J."/>
            <person name="Deng Y."/>
            <person name="Ran L."/>
            <person name="Shi X."/>
            <person name="Wang X."/>
            <person name="Wu Q."/>
            <person name="Li C."/>
            <person name="Ren X."/>
            <person name="Wang J."/>
            <person name="Wang X."/>
            <person name="Li D."/>
            <person name="Liu D."/>
            <person name="Zhang X."/>
            <person name="Ji Z."/>
            <person name="Zhao W."/>
            <person name="Sun Y."/>
            <person name="Zhang Z."/>
            <person name="Bao J."/>
            <person name="Han Y."/>
            <person name="Dong L."/>
            <person name="Ji J."/>
            <person name="Chen P."/>
            <person name="Wu S."/>
            <person name="Liu J."/>
            <person name="Xiao Y."/>
            <person name="Bu D."/>
            <person name="Tan J."/>
            <person name="Yang L."/>
            <person name="Ye C."/>
            <person name="Zhang J."/>
            <person name="Xu J."/>
            <person name="Zhou Y."/>
            <person name="Yu Y."/>
            <person name="Zhang B."/>
            <person name="Zhuang S."/>
            <person name="Wei H."/>
            <person name="Liu B."/>
            <person name="Lei M."/>
            <person name="Yu H."/>
            <person name="Li Y."/>
            <person name="Xu H."/>
            <person name="Wei S."/>
            <person name="He X."/>
            <person name="Fang L."/>
            <person name="Zhang Z."/>
            <person name="Zhang Y."/>
            <person name="Huang X."/>
            <person name="Su Z."/>
            <person name="Tong W."/>
            <person name="Li J."/>
            <person name="Tong Z."/>
            <person name="Li S."/>
            <person name="Ye J."/>
            <person name="Wang L."/>
            <person name="Fang L."/>
            <person name="Lei T."/>
            <person name="Chen C."/>
            <person name="Chen H."/>
            <person name="Xu Z."/>
            <person name="Li H."/>
            <person name="Huang H."/>
            <person name="Zhang F."/>
            <person name="Xu H."/>
            <person name="Li N."/>
            <person name="Zhao C."/>
            <person name="Li S."/>
            <person name="Dong L."/>
            <person name="Huang Y."/>
            <person name="Li L."/>
            <person name="Xi Y."/>
            <person name="Qi Q."/>
            <person name="Li W."/>
            <person name="Zhang B."/>
            <person name="Hu W."/>
            <person name="Zhang Y."/>
            <person name="Tian X."/>
            <person name="Jiao Y."/>
            <person name="Liang X."/>
            <person name="Jin J."/>
            <person name="Gao L."/>
            <person name="Zheng W."/>
            <person name="Hao B."/>
            <person name="Liu S."/>
            <person name="Wang W."/>
            <person name="Yuan L."/>
            <person name="Cao M."/>
            <person name="McDermott J."/>
            <person name="Samudrala R."/>
            <person name="Wang J."/>
            <person name="Wong G.K."/>
            <person name="Yang H."/>
        </authorList>
    </citation>
    <scope>NUCLEOTIDE SEQUENCE [LARGE SCALE GENOMIC DNA]</scope>
    <source>
        <strain evidence="2">cv. 93-11</strain>
    </source>
</reference>
<keyword evidence="2" id="KW-1185">Reference proteome</keyword>
<gene>
    <name evidence="1" type="ORF">OsI_22726</name>
</gene>